<dbReference type="SUPFAM" id="SSF53448">
    <property type="entry name" value="Nucleotide-diphospho-sugar transferases"/>
    <property type="match status" value="1"/>
</dbReference>
<accession>A0A0H5DR06</accession>
<dbReference type="Proteomes" id="UP000220251">
    <property type="component" value="Unassembled WGS sequence"/>
</dbReference>
<sequence length="254" mass="29770">MITFVTHYQKLKQDEKDKISLLCREFSESDPDVYIRCLFESCRLSNPGCRFILLTDPESSFDLPEAIEVYRMRLDRFKLRYAETFGQMQFMVDFKEKSNLVLIDFDMLVQKPLDGLFKKGVDLYLTVRKYPPWIPINMGVCFINEGAAEAAARLFNLILAKMLSMPDDKQIWGGSQLAVWSILQKEYFALSPIRKFLHVSDIRIGLLPADMYNFSTEDSAMSGYYPEKYLLHFKGGRKQYMPPYFEKYIRAKEK</sequence>
<evidence type="ECO:0000313" key="2">
    <source>
        <dbReference type="Proteomes" id="UP000220251"/>
    </source>
</evidence>
<dbReference type="InterPro" id="IPR029044">
    <property type="entry name" value="Nucleotide-diphossugar_trans"/>
</dbReference>
<organism evidence="1 2">
    <name type="scientific">Estrella lausannensis</name>
    <dbReference type="NCBI Taxonomy" id="483423"/>
    <lineage>
        <taxon>Bacteria</taxon>
        <taxon>Pseudomonadati</taxon>
        <taxon>Chlamydiota</taxon>
        <taxon>Chlamydiia</taxon>
        <taxon>Parachlamydiales</taxon>
        <taxon>Candidatus Criblamydiaceae</taxon>
        <taxon>Estrella</taxon>
    </lineage>
</organism>
<dbReference type="RefSeq" id="WP_098038869.1">
    <property type="nucleotide sequence ID" value="NZ_CWGJ01000025.1"/>
</dbReference>
<reference evidence="2" key="1">
    <citation type="submission" date="2015-06" db="EMBL/GenBank/DDBJ databases">
        <authorList>
            <person name="Bertelli C."/>
        </authorList>
    </citation>
    <scope>NUCLEOTIDE SEQUENCE [LARGE SCALE GENOMIC DNA]</scope>
    <source>
        <strain evidence="2">CRIB-30</strain>
    </source>
</reference>
<evidence type="ECO:0008006" key="3">
    <source>
        <dbReference type="Google" id="ProtNLM"/>
    </source>
</evidence>
<dbReference type="AlphaFoldDB" id="A0A0H5DR06"/>
<dbReference type="EMBL" id="CWGJ01000025">
    <property type="protein sequence ID" value="CRX39012.1"/>
    <property type="molecule type" value="Genomic_DNA"/>
</dbReference>
<gene>
    <name evidence="1" type="ORF">ELAC_1685</name>
</gene>
<keyword evidence="2" id="KW-1185">Reference proteome</keyword>
<name>A0A0H5DR06_9BACT</name>
<dbReference type="Gene3D" id="3.90.550.10">
    <property type="entry name" value="Spore Coat Polysaccharide Biosynthesis Protein SpsA, Chain A"/>
    <property type="match status" value="1"/>
</dbReference>
<proteinExistence type="predicted"/>
<evidence type="ECO:0000313" key="1">
    <source>
        <dbReference type="EMBL" id="CRX39012.1"/>
    </source>
</evidence>
<dbReference type="OrthoDB" id="3078447at2"/>
<protein>
    <recommendedName>
        <fullName evidence="3">Glycosyltransferase</fullName>
    </recommendedName>
</protein>